<dbReference type="InterPro" id="IPR000073">
    <property type="entry name" value="AB_hydrolase_1"/>
</dbReference>
<dbReference type="EMBL" id="RAQU01000001">
    <property type="protein sequence ID" value="RKK06229.1"/>
    <property type="molecule type" value="Genomic_DNA"/>
</dbReference>
<name>A0A3A9K4E0_9PROT</name>
<dbReference type="GO" id="GO:0016020">
    <property type="term" value="C:membrane"/>
    <property type="evidence" value="ECO:0007669"/>
    <property type="project" value="TreeGrafter"/>
</dbReference>
<dbReference type="GO" id="GO:0016787">
    <property type="term" value="F:hydrolase activity"/>
    <property type="evidence" value="ECO:0007669"/>
    <property type="project" value="UniProtKB-KW"/>
</dbReference>
<keyword evidence="1 3" id="KW-0378">Hydrolase</keyword>
<dbReference type="Pfam" id="PF00561">
    <property type="entry name" value="Abhydrolase_1"/>
    <property type="match status" value="1"/>
</dbReference>
<evidence type="ECO:0000313" key="4">
    <source>
        <dbReference type="EMBL" id="RMI19729.1"/>
    </source>
</evidence>
<accession>A0A3A9K4E0</accession>
<dbReference type="InterPro" id="IPR050266">
    <property type="entry name" value="AB_hydrolase_sf"/>
</dbReference>
<gene>
    <name evidence="3" type="ORF">D6Z83_00185</name>
    <name evidence="4" type="ORF">EBE87_18955</name>
</gene>
<dbReference type="Gene3D" id="3.40.50.1820">
    <property type="entry name" value="alpha/beta hydrolase"/>
    <property type="match status" value="1"/>
</dbReference>
<dbReference type="AlphaFoldDB" id="A0A3A9K4E0"/>
<sequence>MPAVLHHRLTGPPADTGPVLLLLHPLGAALDFWAASLPLWEPHLPCLAVDLRSAGASPRAAQPPGLDRHVQDLEALRAALGLVSVIPIGCAMGSMVAAAYAARHAEHVPAVVMSNPTPRTSEAAGTMLRARADAVRTGGMAAILPDAVDRPFAAQPRDGRHARYLAAFAAQDAAAYADAVLGFATADATADLRRIRCPALLVAGRHDLLLPPALAEEVSGLLPAGTAQLEIDEEAAHFLPYQQPARFAARVLDFLAPIIGGKPPGRG</sequence>
<dbReference type="Proteomes" id="UP000278036">
    <property type="component" value="Unassembled WGS sequence"/>
</dbReference>
<evidence type="ECO:0000256" key="1">
    <source>
        <dbReference type="ARBA" id="ARBA00022801"/>
    </source>
</evidence>
<evidence type="ECO:0000313" key="5">
    <source>
        <dbReference type="Proteomes" id="UP000274097"/>
    </source>
</evidence>
<evidence type="ECO:0000259" key="2">
    <source>
        <dbReference type="Pfam" id="PF00561"/>
    </source>
</evidence>
<dbReference type="PANTHER" id="PTHR43798:SF31">
    <property type="entry name" value="AB HYDROLASE SUPERFAMILY PROTEIN YCLE"/>
    <property type="match status" value="1"/>
</dbReference>
<dbReference type="RefSeq" id="WP_120636307.1">
    <property type="nucleotide sequence ID" value="NZ_RAQU01000001.1"/>
</dbReference>
<dbReference type="EMBL" id="RFLX01000016">
    <property type="protein sequence ID" value="RMI19729.1"/>
    <property type="molecule type" value="Genomic_DNA"/>
</dbReference>
<dbReference type="PANTHER" id="PTHR43798">
    <property type="entry name" value="MONOACYLGLYCEROL LIPASE"/>
    <property type="match status" value="1"/>
</dbReference>
<protein>
    <submittedName>
        <fullName evidence="3">Alpha/beta fold hydrolase</fullName>
    </submittedName>
</protein>
<reference evidence="3 6" key="1">
    <citation type="submission" date="2018-09" db="EMBL/GenBank/DDBJ databases">
        <title>Roseomonas sp. nov., isolated from feces of Tibetan antelopes in the Qinghai-Tibet plateau, China.</title>
        <authorList>
            <person name="Tian Z."/>
        </authorList>
    </citation>
    <scope>NUCLEOTIDE SEQUENCE [LARGE SCALE GENOMIC DNA]</scope>
    <source>
        <strain evidence="4 5">Z23</strain>
        <strain evidence="3 6">Z24</strain>
    </source>
</reference>
<comment type="caution">
    <text evidence="3">The sequence shown here is derived from an EMBL/GenBank/DDBJ whole genome shotgun (WGS) entry which is preliminary data.</text>
</comment>
<dbReference type="SUPFAM" id="SSF53474">
    <property type="entry name" value="alpha/beta-Hydrolases"/>
    <property type="match status" value="1"/>
</dbReference>
<proteinExistence type="predicted"/>
<evidence type="ECO:0000313" key="6">
    <source>
        <dbReference type="Proteomes" id="UP000278036"/>
    </source>
</evidence>
<feature type="domain" description="AB hydrolase-1" evidence="2">
    <location>
        <begin position="18"/>
        <end position="241"/>
    </location>
</feature>
<dbReference type="Proteomes" id="UP000274097">
    <property type="component" value="Unassembled WGS sequence"/>
</dbReference>
<dbReference type="InParanoid" id="A0A3A9K4E0"/>
<keyword evidence="5" id="KW-1185">Reference proteome</keyword>
<dbReference type="InterPro" id="IPR029058">
    <property type="entry name" value="AB_hydrolase_fold"/>
</dbReference>
<evidence type="ECO:0000313" key="3">
    <source>
        <dbReference type="EMBL" id="RKK06229.1"/>
    </source>
</evidence>
<organism evidence="3 6">
    <name type="scientific">Teichococcus wenyumeiae</name>
    <dbReference type="NCBI Taxonomy" id="2478470"/>
    <lineage>
        <taxon>Bacteria</taxon>
        <taxon>Pseudomonadati</taxon>
        <taxon>Pseudomonadota</taxon>
        <taxon>Alphaproteobacteria</taxon>
        <taxon>Acetobacterales</taxon>
        <taxon>Roseomonadaceae</taxon>
        <taxon>Roseomonas</taxon>
    </lineage>
</organism>